<dbReference type="EMBL" id="PEIB01000009">
    <property type="protein sequence ID" value="RXJ73487.1"/>
    <property type="molecule type" value="Genomic_DNA"/>
</dbReference>
<evidence type="ECO:0000256" key="13">
    <source>
        <dbReference type="ARBA" id="ARBA00023136"/>
    </source>
</evidence>
<keyword evidence="7 14" id="KW-0812">Transmembrane</keyword>
<evidence type="ECO:0000256" key="10">
    <source>
        <dbReference type="ARBA" id="ARBA00022840"/>
    </source>
</evidence>
<dbReference type="Proteomes" id="UP000290287">
    <property type="component" value="Unassembled WGS sequence"/>
</dbReference>
<organism evidence="17 18">
    <name type="scientific">Veronia nyctiphanis</name>
    <dbReference type="NCBI Taxonomy" id="1278244"/>
    <lineage>
        <taxon>Bacteria</taxon>
        <taxon>Pseudomonadati</taxon>
        <taxon>Pseudomonadota</taxon>
        <taxon>Gammaproteobacteria</taxon>
        <taxon>Vibrionales</taxon>
        <taxon>Vibrionaceae</taxon>
        <taxon>Veronia</taxon>
    </lineage>
</organism>
<evidence type="ECO:0000256" key="1">
    <source>
        <dbReference type="ARBA" id="ARBA00000085"/>
    </source>
</evidence>
<evidence type="ECO:0000256" key="14">
    <source>
        <dbReference type="SAM" id="Phobius"/>
    </source>
</evidence>
<evidence type="ECO:0000256" key="3">
    <source>
        <dbReference type="ARBA" id="ARBA00012438"/>
    </source>
</evidence>
<evidence type="ECO:0000256" key="6">
    <source>
        <dbReference type="ARBA" id="ARBA00022679"/>
    </source>
</evidence>
<dbReference type="FunFam" id="3.30.565.10:FF:000011">
    <property type="entry name" value="Sensor histidine kinase CpxA"/>
    <property type="match status" value="1"/>
</dbReference>
<keyword evidence="4" id="KW-1003">Cell membrane</keyword>
<evidence type="ECO:0000256" key="11">
    <source>
        <dbReference type="ARBA" id="ARBA00022989"/>
    </source>
</evidence>
<reference evidence="17 18" key="1">
    <citation type="submission" date="2017-10" db="EMBL/GenBank/DDBJ databases">
        <title>Nyctiphanis sp. nov., isolated from the stomach of the euphausiid Nyctiphanes simplex (Hansen, 1911) in the Gulf of California.</title>
        <authorList>
            <person name="Gomez-Gil B."/>
            <person name="Aguilar-Mendez M."/>
            <person name="Lopez-Cortes A."/>
            <person name="Gomez-Gutierrez J."/>
            <person name="Roque A."/>
            <person name="Lang E."/>
            <person name="Gonzalez-Castillo A."/>
        </authorList>
    </citation>
    <scope>NUCLEOTIDE SEQUENCE [LARGE SCALE GENOMIC DNA]</scope>
    <source>
        <strain evidence="17 18">CAIM 600</strain>
    </source>
</reference>
<dbReference type="Pfam" id="PF16527">
    <property type="entry name" value="CpxA_peri"/>
    <property type="match status" value="1"/>
</dbReference>
<evidence type="ECO:0000256" key="7">
    <source>
        <dbReference type="ARBA" id="ARBA00022692"/>
    </source>
</evidence>
<keyword evidence="9 17" id="KW-0418">Kinase</keyword>
<dbReference type="InterPro" id="IPR003661">
    <property type="entry name" value="HisK_dim/P_dom"/>
</dbReference>
<dbReference type="InterPro" id="IPR003594">
    <property type="entry name" value="HATPase_dom"/>
</dbReference>
<dbReference type="SUPFAM" id="SSF55874">
    <property type="entry name" value="ATPase domain of HSP90 chaperone/DNA topoisomerase II/histidine kinase"/>
    <property type="match status" value="1"/>
</dbReference>
<dbReference type="RefSeq" id="WP_129122090.1">
    <property type="nucleotide sequence ID" value="NZ_PEIB01000009.1"/>
</dbReference>
<keyword evidence="18" id="KW-1185">Reference proteome</keyword>
<name>A0A4Q0YQR8_9GAMM</name>
<dbReference type="PROSITE" id="PS50109">
    <property type="entry name" value="HIS_KIN"/>
    <property type="match status" value="1"/>
</dbReference>
<keyword evidence="5" id="KW-0597">Phosphoprotein</keyword>
<dbReference type="PANTHER" id="PTHR45528">
    <property type="entry name" value="SENSOR HISTIDINE KINASE CPXA"/>
    <property type="match status" value="1"/>
</dbReference>
<dbReference type="Pfam" id="PF00512">
    <property type="entry name" value="HisKA"/>
    <property type="match status" value="1"/>
</dbReference>
<protein>
    <recommendedName>
        <fullName evidence="3">histidine kinase</fullName>
        <ecNumber evidence="3">2.7.13.3</ecNumber>
    </recommendedName>
</protein>
<feature type="domain" description="Histidine kinase" evidence="15">
    <location>
        <begin position="252"/>
        <end position="461"/>
    </location>
</feature>
<evidence type="ECO:0000256" key="12">
    <source>
        <dbReference type="ARBA" id="ARBA00023012"/>
    </source>
</evidence>
<dbReference type="SMART" id="SM00304">
    <property type="entry name" value="HAMP"/>
    <property type="match status" value="1"/>
</dbReference>
<evidence type="ECO:0000313" key="17">
    <source>
        <dbReference type="EMBL" id="RXJ73487.1"/>
    </source>
</evidence>
<feature type="domain" description="HAMP" evidence="16">
    <location>
        <begin position="191"/>
        <end position="244"/>
    </location>
</feature>
<dbReference type="SUPFAM" id="SSF47384">
    <property type="entry name" value="Homodimeric domain of signal transducing histidine kinase"/>
    <property type="match status" value="1"/>
</dbReference>
<feature type="transmembrane region" description="Helical" evidence="14">
    <location>
        <begin position="12"/>
        <end position="31"/>
    </location>
</feature>
<dbReference type="GO" id="GO:0005524">
    <property type="term" value="F:ATP binding"/>
    <property type="evidence" value="ECO:0007669"/>
    <property type="project" value="UniProtKB-KW"/>
</dbReference>
<dbReference type="EC" id="2.7.13.3" evidence="3"/>
<dbReference type="SMART" id="SM00388">
    <property type="entry name" value="HisKA"/>
    <property type="match status" value="1"/>
</dbReference>
<dbReference type="InterPro" id="IPR050398">
    <property type="entry name" value="HssS/ArlS-like"/>
</dbReference>
<evidence type="ECO:0000313" key="18">
    <source>
        <dbReference type="Proteomes" id="UP000290287"/>
    </source>
</evidence>
<dbReference type="InterPro" id="IPR038515">
    <property type="entry name" value="CpxA_peri_sf"/>
</dbReference>
<proteinExistence type="predicted"/>
<dbReference type="SUPFAM" id="SSF158472">
    <property type="entry name" value="HAMP domain-like"/>
    <property type="match status" value="1"/>
</dbReference>
<keyword evidence="10" id="KW-0067">ATP-binding</keyword>
<dbReference type="Gene3D" id="3.30.565.10">
    <property type="entry name" value="Histidine kinase-like ATPase, C-terminal domain"/>
    <property type="match status" value="1"/>
</dbReference>
<dbReference type="CDD" id="cd00082">
    <property type="entry name" value="HisKA"/>
    <property type="match status" value="1"/>
</dbReference>
<evidence type="ECO:0000256" key="9">
    <source>
        <dbReference type="ARBA" id="ARBA00022777"/>
    </source>
</evidence>
<keyword evidence="12" id="KW-0902">Two-component regulatory system</keyword>
<evidence type="ECO:0000256" key="2">
    <source>
        <dbReference type="ARBA" id="ARBA00004651"/>
    </source>
</evidence>
<dbReference type="Pfam" id="PF00672">
    <property type="entry name" value="HAMP"/>
    <property type="match status" value="1"/>
</dbReference>
<dbReference type="PRINTS" id="PR00344">
    <property type="entry name" value="BCTRLSENSOR"/>
</dbReference>
<dbReference type="Gene3D" id="1.10.287.130">
    <property type="match status" value="1"/>
</dbReference>
<dbReference type="InterPro" id="IPR036097">
    <property type="entry name" value="HisK_dim/P_sf"/>
</dbReference>
<dbReference type="OrthoDB" id="9804645at2"/>
<dbReference type="SMART" id="SM00387">
    <property type="entry name" value="HATPase_c"/>
    <property type="match status" value="1"/>
</dbReference>
<accession>A0A4Q0YQR8</accession>
<keyword evidence="13 14" id="KW-0472">Membrane</keyword>
<dbReference type="GO" id="GO:0000155">
    <property type="term" value="F:phosphorelay sensor kinase activity"/>
    <property type="evidence" value="ECO:0007669"/>
    <property type="project" value="InterPro"/>
</dbReference>
<dbReference type="PROSITE" id="PS50885">
    <property type="entry name" value="HAMP"/>
    <property type="match status" value="1"/>
</dbReference>
<comment type="subcellular location">
    <subcellularLocation>
        <location evidence="2">Cell membrane</location>
        <topology evidence="2">Multi-pass membrane protein</topology>
    </subcellularLocation>
</comment>
<feature type="transmembrane region" description="Helical" evidence="14">
    <location>
        <begin position="174"/>
        <end position="193"/>
    </location>
</feature>
<dbReference type="InterPro" id="IPR036890">
    <property type="entry name" value="HATPase_C_sf"/>
</dbReference>
<dbReference type="InterPro" id="IPR032404">
    <property type="entry name" value="CpxA_peri"/>
</dbReference>
<keyword evidence="11 14" id="KW-1133">Transmembrane helix</keyword>
<evidence type="ECO:0000259" key="16">
    <source>
        <dbReference type="PROSITE" id="PS50885"/>
    </source>
</evidence>
<dbReference type="NCBIfam" id="NF007007">
    <property type="entry name" value="PRK09470.1"/>
    <property type="match status" value="1"/>
</dbReference>
<sequence length="462" mass="51866">MRLPFFRSLYGRIFAIFWLTLCLVLISVLFIKHSDPRNTQDAPASTQREAKELAKLVTDRLEKRGPMPVKQRLQQFSGRYGIKNDRQLFFVRGESELIHHKQQPRPFNRAVRNFITIADDPLKPLQKPYGPWLLSGPYIIESPQDNVPIWLYLGQGGNQTENLIVSILDSPMQFLLAAMAISTPFLIWLAWALSKPARKLQKAAKRVADGHFDGDPDLEKGTQEFREAGASFNQMVKAINGMMSSQQRLLSDISHELRSPLTRLRMANAVAMRKQGQSSELQRIDTEAERLEGMISDLLSLSRMQMDSHVSHSVFTPEELWGEMLDDARFEAEQSQKSATVSTLPDVQIEAYGPMLCSALENVVRNAIRYGDKAVDVKFSTSSEELTIEVTDDGGGIPEGELEDIFRPFYRVSSSRTRRTGGTGLGLAITDNAIRQHNGRCFAKNVPGSGLSVTLVIPLHKP</sequence>
<keyword evidence="8" id="KW-0547">Nucleotide-binding</keyword>
<evidence type="ECO:0000256" key="4">
    <source>
        <dbReference type="ARBA" id="ARBA00022475"/>
    </source>
</evidence>
<dbReference type="Gene3D" id="3.30.450.210">
    <property type="entry name" value="Two-component sensor protein CpxA, periplasmic domain"/>
    <property type="match status" value="1"/>
</dbReference>
<evidence type="ECO:0000259" key="15">
    <source>
        <dbReference type="PROSITE" id="PS50109"/>
    </source>
</evidence>
<evidence type="ECO:0000256" key="5">
    <source>
        <dbReference type="ARBA" id="ARBA00022553"/>
    </source>
</evidence>
<dbReference type="InterPro" id="IPR003660">
    <property type="entry name" value="HAMP_dom"/>
</dbReference>
<evidence type="ECO:0000256" key="8">
    <source>
        <dbReference type="ARBA" id="ARBA00022741"/>
    </source>
</evidence>
<dbReference type="AlphaFoldDB" id="A0A4Q0YQR8"/>
<dbReference type="PANTHER" id="PTHR45528:SF1">
    <property type="entry name" value="SENSOR HISTIDINE KINASE CPXA"/>
    <property type="match status" value="1"/>
</dbReference>
<dbReference type="InterPro" id="IPR005467">
    <property type="entry name" value="His_kinase_dom"/>
</dbReference>
<dbReference type="InterPro" id="IPR058125">
    <property type="entry name" value="CpxA"/>
</dbReference>
<dbReference type="GO" id="GO:0005886">
    <property type="term" value="C:plasma membrane"/>
    <property type="evidence" value="ECO:0007669"/>
    <property type="project" value="UniProtKB-SubCell"/>
</dbReference>
<comment type="caution">
    <text evidence="17">The sequence shown here is derived from an EMBL/GenBank/DDBJ whole genome shotgun (WGS) entry which is preliminary data.</text>
</comment>
<dbReference type="CDD" id="cd06225">
    <property type="entry name" value="HAMP"/>
    <property type="match status" value="1"/>
</dbReference>
<dbReference type="Pfam" id="PF02518">
    <property type="entry name" value="HATPase_c"/>
    <property type="match status" value="1"/>
</dbReference>
<gene>
    <name evidence="17" type="ORF">CS022_09610</name>
</gene>
<dbReference type="InterPro" id="IPR004358">
    <property type="entry name" value="Sig_transdc_His_kin-like_C"/>
</dbReference>
<comment type="catalytic activity">
    <reaction evidence="1">
        <text>ATP + protein L-histidine = ADP + protein N-phospho-L-histidine.</text>
        <dbReference type="EC" id="2.7.13.3"/>
    </reaction>
</comment>
<keyword evidence="6" id="KW-0808">Transferase</keyword>